<feature type="domain" description="Bacterial Pleckstrin homology" evidence="1">
    <location>
        <begin position="3"/>
        <end position="30"/>
    </location>
</feature>
<evidence type="ECO:0000313" key="3">
    <source>
        <dbReference type="Proteomes" id="UP000184612"/>
    </source>
</evidence>
<dbReference type="Gene3D" id="2.30.29.50">
    <property type="entry name" value="Bacterial Pleckstrin homology domain"/>
    <property type="match status" value="1"/>
</dbReference>
<dbReference type="AlphaFoldDB" id="A0A1M7Y3U8"/>
<dbReference type="EMBL" id="FRFD01000004">
    <property type="protein sequence ID" value="SHO46739.1"/>
    <property type="molecule type" value="Genomic_DNA"/>
</dbReference>
<dbReference type="Pfam" id="PF08000">
    <property type="entry name" value="bPH_1"/>
    <property type="match status" value="1"/>
</dbReference>
<proteinExistence type="predicted"/>
<dbReference type="Proteomes" id="UP000184612">
    <property type="component" value="Unassembled WGS sequence"/>
</dbReference>
<gene>
    <name evidence="2" type="ORF">SAMN02745217_01272</name>
</gene>
<dbReference type="RefSeq" id="WP_084558513.1">
    <property type="nucleotide sequence ID" value="NZ_FRFD01000004.1"/>
</dbReference>
<accession>A0A1M7Y3U8</accession>
<evidence type="ECO:0000259" key="1">
    <source>
        <dbReference type="Pfam" id="PF08000"/>
    </source>
</evidence>
<keyword evidence="3" id="KW-1185">Reference proteome</keyword>
<organism evidence="2 3">
    <name type="scientific">Anaerocolumna xylanovorans DSM 12503</name>
    <dbReference type="NCBI Taxonomy" id="1121345"/>
    <lineage>
        <taxon>Bacteria</taxon>
        <taxon>Bacillati</taxon>
        <taxon>Bacillota</taxon>
        <taxon>Clostridia</taxon>
        <taxon>Lachnospirales</taxon>
        <taxon>Lachnospiraceae</taxon>
        <taxon>Anaerocolumna</taxon>
    </lineage>
</organism>
<dbReference type="SUPFAM" id="SSF50729">
    <property type="entry name" value="PH domain-like"/>
    <property type="match status" value="1"/>
</dbReference>
<name>A0A1M7Y3U8_9FIRM</name>
<dbReference type="InterPro" id="IPR037063">
    <property type="entry name" value="PHb_sf"/>
</dbReference>
<reference evidence="2 3" key="1">
    <citation type="submission" date="2016-12" db="EMBL/GenBank/DDBJ databases">
        <authorList>
            <person name="Song W.-J."/>
            <person name="Kurnit D.M."/>
        </authorList>
    </citation>
    <scope>NUCLEOTIDE SEQUENCE [LARGE SCALE GENOMIC DNA]</scope>
    <source>
        <strain evidence="2 3">DSM 12503</strain>
    </source>
</reference>
<dbReference type="InterPro" id="IPR012544">
    <property type="entry name" value="PHb"/>
</dbReference>
<dbReference type="OrthoDB" id="9803613at2"/>
<sequence length="41" mass="4862">MIDYTSIPYSKIQTYSIETSGHFDLDAKLDTIWDILFQKTY</sequence>
<protein>
    <submittedName>
        <fullName evidence="2">PH domain-containing protein</fullName>
    </submittedName>
</protein>
<evidence type="ECO:0000313" key="2">
    <source>
        <dbReference type="EMBL" id="SHO46739.1"/>
    </source>
</evidence>